<dbReference type="Proteomes" id="UP000499080">
    <property type="component" value="Unassembled WGS sequence"/>
</dbReference>
<proteinExistence type="predicted"/>
<dbReference type="EMBL" id="BGPR01062906">
    <property type="protein sequence ID" value="GBO38248.1"/>
    <property type="molecule type" value="Genomic_DNA"/>
</dbReference>
<sequence>MAVFGIKKANEHDEKKVLRTCSDTFSFPIHERHPTVVYLSVDLENGSRVYFTRVNAHAVAFEPPRTTLEAFFELCKQDPFARTLLYPEVPRYNIWDSGKKVFVRRKKGTPVFVSDVVASEAFRRVYTVDPNNSECFFLRMLLHTIKGLTSYTMLKTVDGRICYIFWEACQKLGLLEDDEHSTKTMPEALLTSSPDQIQNLFAIILTTCNPYNPRFLWDKFRESMSEEILARLRRNNVTYDIQFSSEIFNEVLFILDYKCMSICSKTLSQLGLQSPERNLDITNNADLLREKNYNTAELGTFVESNEPLLMDDQSKAYDHSMEFIRKVKGVSFS</sequence>
<reference evidence="1 3" key="1">
    <citation type="journal article" date="2019" name="Sci. Rep.">
        <title>Orb-weaving spider Araneus ventricosus genome elucidates the spidroin gene catalogue.</title>
        <authorList>
            <person name="Kono N."/>
            <person name="Nakamura H."/>
            <person name="Ohtoshi R."/>
            <person name="Moran D.A.P."/>
            <person name="Shinohara A."/>
            <person name="Yoshida Y."/>
            <person name="Fujiwara M."/>
            <person name="Mori M."/>
            <person name="Tomita M."/>
            <person name="Arakawa K."/>
        </authorList>
    </citation>
    <scope>NUCLEOTIDE SEQUENCE [LARGE SCALE GENOMIC DNA]</scope>
</reference>
<evidence type="ECO:0000313" key="1">
    <source>
        <dbReference type="EMBL" id="GBO38248.1"/>
    </source>
</evidence>
<dbReference type="PANTHER" id="PTHR10492">
    <property type="match status" value="1"/>
</dbReference>
<name>A0A4Y2WNF7_ARAVE</name>
<dbReference type="EMBL" id="BGPR01062911">
    <property type="protein sequence ID" value="GBO38258.1"/>
    <property type="molecule type" value="Genomic_DNA"/>
</dbReference>
<gene>
    <name evidence="2" type="ORF">AVEN_184816_1</name>
    <name evidence="1" type="ORF">AVEN_245557_1</name>
</gene>
<accession>A0A4Y2WNF7</accession>
<organism evidence="1 3">
    <name type="scientific">Araneus ventricosus</name>
    <name type="common">Orbweaver spider</name>
    <name type="synonym">Epeira ventricosa</name>
    <dbReference type="NCBI Taxonomy" id="182803"/>
    <lineage>
        <taxon>Eukaryota</taxon>
        <taxon>Metazoa</taxon>
        <taxon>Ecdysozoa</taxon>
        <taxon>Arthropoda</taxon>
        <taxon>Chelicerata</taxon>
        <taxon>Arachnida</taxon>
        <taxon>Araneae</taxon>
        <taxon>Araneomorphae</taxon>
        <taxon>Entelegynae</taxon>
        <taxon>Araneoidea</taxon>
        <taxon>Araneidae</taxon>
        <taxon>Araneus</taxon>
    </lineage>
</organism>
<evidence type="ECO:0000313" key="2">
    <source>
        <dbReference type="EMBL" id="GBO38258.1"/>
    </source>
</evidence>
<protein>
    <submittedName>
        <fullName evidence="1">Uncharacterized protein</fullName>
    </submittedName>
</protein>
<comment type="caution">
    <text evidence="1">The sequence shown here is derived from an EMBL/GenBank/DDBJ whole genome shotgun (WGS) entry which is preliminary data.</text>
</comment>
<dbReference type="AlphaFoldDB" id="A0A4Y2WNF7"/>
<dbReference type="OrthoDB" id="6596361at2759"/>
<keyword evidence="3" id="KW-1185">Reference proteome</keyword>
<evidence type="ECO:0000313" key="3">
    <source>
        <dbReference type="Proteomes" id="UP000499080"/>
    </source>
</evidence>